<gene>
    <name evidence="9" type="ORF">DW355_11480</name>
</gene>
<feature type="transmembrane region" description="Helical" evidence="8">
    <location>
        <begin position="171"/>
        <end position="192"/>
    </location>
</feature>
<protein>
    <submittedName>
        <fullName evidence="9">LysE family translocator</fullName>
    </submittedName>
</protein>
<evidence type="ECO:0000256" key="4">
    <source>
        <dbReference type="ARBA" id="ARBA00022692"/>
    </source>
</evidence>
<name>A0A4P6UMI3_9BURK</name>
<dbReference type="AlphaFoldDB" id="A0A4P6UMI3"/>
<feature type="transmembrane region" description="Helical" evidence="8">
    <location>
        <begin position="75"/>
        <end position="92"/>
    </location>
</feature>
<keyword evidence="6 8" id="KW-0472">Membrane</keyword>
<keyword evidence="5 8" id="KW-1133">Transmembrane helix</keyword>
<evidence type="ECO:0000256" key="6">
    <source>
        <dbReference type="ARBA" id="ARBA00023136"/>
    </source>
</evidence>
<evidence type="ECO:0000313" key="10">
    <source>
        <dbReference type="Proteomes" id="UP000292939"/>
    </source>
</evidence>
<dbReference type="PANTHER" id="PTHR30086:SF14">
    <property type="entry name" value="HOMOSERINE_HOMOSERINE LACTONE EFFLUX PROTEIN"/>
    <property type="match status" value="1"/>
</dbReference>
<accession>A0A4P6UMI3</accession>
<organism evidence="9 10">
    <name type="scientific">Hylemonella gracilis</name>
    <dbReference type="NCBI Taxonomy" id="80880"/>
    <lineage>
        <taxon>Bacteria</taxon>
        <taxon>Pseudomonadati</taxon>
        <taxon>Pseudomonadota</taxon>
        <taxon>Betaproteobacteria</taxon>
        <taxon>Burkholderiales</taxon>
        <taxon>Comamonadaceae</taxon>
        <taxon>Hylemonella</taxon>
    </lineage>
</organism>
<dbReference type="OrthoDB" id="9804822at2"/>
<evidence type="ECO:0000256" key="7">
    <source>
        <dbReference type="SAM" id="MobiDB-lite"/>
    </source>
</evidence>
<dbReference type="GO" id="GO:0005886">
    <property type="term" value="C:plasma membrane"/>
    <property type="evidence" value="ECO:0007669"/>
    <property type="project" value="UniProtKB-SubCell"/>
</dbReference>
<feature type="transmembrane region" description="Helical" evidence="8">
    <location>
        <begin position="204"/>
        <end position="226"/>
    </location>
</feature>
<dbReference type="InterPro" id="IPR001123">
    <property type="entry name" value="LeuE-type"/>
</dbReference>
<evidence type="ECO:0000256" key="8">
    <source>
        <dbReference type="SAM" id="Phobius"/>
    </source>
</evidence>
<feature type="compositionally biased region" description="Polar residues" evidence="7">
    <location>
        <begin position="115"/>
        <end position="129"/>
    </location>
</feature>
<evidence type="ECO:0000256" key="5">
    <source>
        <dbReference type="ARBA" id="ARBA00022989"/>
    </source>
</evidence>
<dbReference type="PIRSF" id="PIRSF006324">
    <property type="entry name" value="LeuE"/>
    <property type="match status" value="1"/>
</dbReference>
<sequence length="229" mass="24272">MPTTTTLLLFFSSSLLLALTPGPTMLLTLSNGATAGMRIAAFGMLGANLGAGLLITATALGLGGLLAASEAWFNALRGLGVLYLCWMGWQLWRATPRALEDRWAPATGPAAQQALRPSTPSAKSTTGVTPTPRAAFLRSFNVAISNPKTLLFFGAFLPQFVDPSAPQAPQYLLLGLIFLGLDTLVMLAYASAGRQFVRVLTQRGVTLLNRACAVGMWLLASVLALYRRS</sequence>
<dbReference type="EMBL" id="CP031395">
    <property type="protein sequence ID" value="QBK05287.1"/>
    <property type="molecule type" value="Genomic_DNA"/>
</dbReference>
<dbReference type="KEGG" id="hgr:DW355_11480"/>
<dbReference type="Proteomes" id="UP000292939">
    <property type="component" value="Chromosome"/>
</dbReference>
<comment type="similarity">
    <text evidence="2">Belongs to the Rht family.</text>
</comment>
<keyword evidence="3" id="KW-1003">Cell membrane</keyword>
<feature type="region of interest" description="Disordered" evidence="7">
    <location>
        <begin position="109"/>
        <end position="129"/>
    </location>
</feature>
<dbReference type="PANTHER" id="PTHR30086">
    <property type="entry name" value="ARGININE EXPORTER PROTEIN ARGO"/>
    <property type="match status" value="1"/>
</dbReference>
<reference evidence="9 10" key="1">
    <citation type="submission" date="2018-07" db="EMBL/GenBank/DDBJ databases">
        <title>Exploring interactions and the metabolic potential of the ultra-small soil bacteria Hylemonella gracilis.</title>
        <authorList>
            <person name="Tyc O."/>
            <person name="Kulkarni P."/>
            <person name="Gawehns F."/>
            <person name="Hundscheid M."/>
            <person name="Zweers H."/>
            <person name="Garbeva P."/>
        </authorList>
    </citation>
    <scope>NUCLEOTIDE SEQUENCE [LARGE SCALE GENOMIC DNA]</scope>
    <source>
        <strain evidence="9 10">NS1</strain>
    </source>
</reference>
<proteinExistence type="inferred from homology"/>
<evidence type="ECO:0000256" key="1">
    <source>
        <dbReference type="ARBA" id="ARBA00004651"/>
    </source>
</evidence>
<comment type="subcellular location">
    <subcellularLocation>
        <location evidence="1">Cell membrane</location>
        <topology evidence="1">Multi-pass membrane protein</topology>
    </subcellularLocation>
</comment>
<dbReference type="Pfam" id="PF01810">
    <property type="entry name" value="LysE"/>
    <property type="match status" value="1"/>
</dbReference>
<dbReference type="RefSeq" id="WP_131280245.1">
    <property type="nucleotide sequence ID" value="NZ_CP031395.1"/>
</dbReference>
<dbReference type="GO" id="GO:0042970">
    <property type="term" value="F:homoserine transmembrane transporter activity"/>
    <property type="evidence" value="ECO:0007669"/>
    <property type="project" value="TreeGrafter"/>
</dbReference>
<evidence type="ECO:0000256" key="3">
    <source>
        <dbReference type="ARBA" id="ARBA00022475"/>
    </source>
</evidence>
<evidence type="ECO:0000256" key="2">
    <source>
        <dbReference type="ARBA" id="ARBA00007928"/>
    </source>
</evidence>
<evidence type="ECO:0000313" key="9">
    <source>
        <dbReference type="EMBL" id="QBK05287.1"/>
    </source>
</evidence>
<keyword evidence="4 8" id="KW-0812">Transmembrane</keyword>
<feature type="transmembrane region" description="Helical" evidence="8">
    <location>
        <begin position="45"/>
        <end position="68"/>
    </location>
</feature>